<dbReference type="GO" id="GO:0020011">
    <property type="term" value="C:apicoplast"/>
    <property type="evidence" value="ECO:0007669"/>
    <property type="project" value="UniProtKB-SubCell"/>
</dbReference>
<evidence type="ECO:0000313" key="20">
    <source>
        <dbReference type="EMBL" id="QAX27020.1"/>
    </source>
</evidence>
<proteinExistence type="inferred from homology"/>
<dbReference type="Gene3D" id="2.40.270.10">
    <property type="entry name" value="DNA-directed RNA polymerase, subunit 2, domain 6"/>
    <property type="match status" value="2"/>
</dbReference>
<comment type="function">
    <text evidence="1">DNA-dependent RNA polymerase catalyzes the transcription of DNA into RNA using the four ribonucleoside triphosphates as substrates.</text>
</comment>
<dbReference type="InterPro" id="IPR007645">
    <property type="entry name" value="RNA_pol_Rpb2_3"/>
</dbReference>
<keyword evidence="10" id="KW-0933">Apicoplast</keyword>
<dbReference type="EMBL" id="MH992225">
    <property type="protein sequence ID" value="QAX27020.1"/>
    <property type="molecule type" value="Genomic_DNA"/>
</dbReference>
<evidence type="ECO:0000256" key="5">
    <source>
        <dbReference type="ARBA" id="ARBA00021955"/>
    </source>
</evidence>
<dbReference type="InterPro" id="IPR042107">
    <property type="entry name" value="DNA-dir_RNA_pol_bsu_ext_1_sf"/>
</dbReference>
<comment type="subunit">
    <text evidence="12">In plastids the minimal PEP RNA polymerase catalytic core is composed of four subunits: alpha, beta, beta', and beta''. When a (nuclear-encoded) sigma factor is associated with the core the holoenzyme is formed, which can initiate transcription.</text>
</comment>
<dbReference type="EC" id="2.7.7.6" evidence="4"/>
<evidence type="ECO:0000256" key="11">
    <source>
        <dbReference type="ARBA" id="ARBA00023163"/>
    </source>
</evidence>
<dbReference type="PROSITE" id="PS01166">
    <property type="entry name" value="RNA_POL_BETA"/>
    <property type="match status" value="1"/>
</dbReference>
<keyword evidence="7" id="KW-0934">Plastid</keyword>
<evidence type="ECO:0000256" key="10">
    <source>
        <dbReference type="ARBA" id="ARBA00022887"/>
    </source>
</evidence>
<keyword evidence="8" id="KW-0808">Transferase</keyword>
<dbReference type="SUPFAM" id="SSF64484">
    <property type="entry name" value="beta and beta-prime subunits of DNA dependent RNA-polymerase"/>
    <property type="match status" value="1"/>
</dbReference>
<evidence type="ECO:0000256" key="8">
    <source>
        <dbReference type="ARBA" id="ARBA00022679"/>
    </source>
</evidence>
<dbReference type="GO" id="GO:0006351">
    <property type="term" value="P:DNA-templated transcription"/>
    <property type="evidence" value="ECO:0007669"/>
    <property type="project" value="InterPro"/>
</dbReference>
<comment type="catalytic activity">
    <reaction evidence="15">
        <text>RNA(n) + a ribonucleoside 5'-triphosphate = RNA(n+1) + diphosphate</text>
        <dbReference type="Rhea" id="RHEA:21248"/>
        <dbReference type="Rhea" id="RHEA-COMP:14527"/>
        <dbReference type="Rhea" id="RHEA-COMP:17342"/>
        <dbReference type="ChEBI" id="CHEBI:33019"/>
        <dbReference type="ChEBI" id="CHEBI:61557"/>
        <dbReference type="ChEBI" id="CHEBI:140395"/>
        <dbReference type="EC" id="2.7.7.6"/>
    </reaction>
</comment>
<dbReference type="InterPro" id="IPR037033">
    <property type="entry name" value="DNA-dir_RNAP_su2_hyb_sf"/>
</dbReference>
<evidence type="ECO:0000259" key="19">
    <source>
        <dbReference type="Pfam" id="PF04565"/>
    </source>
</evidence>
<evidence type="ECO:0000256" key="4">
    <source>
        <dbReference type="ARBA" id="ARBA00012418"/>
    </source>
</evidence>
<evidence type="ECO:0000256" key="12">
    <source>
        <dbReference type="ARBA" id="ARBA00026088"/>
    </source>
</evidence>
<evidence type="ECO:0000256" key="17">
    <source>
        <dbReference type="SAM" id="Phobius"/>
    </source>
</evidence>
<evidence type="ECO:0000256" key="16">
    <source>
        <dbReference type="RuleBase" id="RU000434"/>
    </source>
</evidence>
<dbReference type="GO" id="GO:0003677">
    <property type="term" value="F:DNA binding"/>
    <property type="evidence" value="ECO:0007669"/>
    <property type="project" value="InterPro"/>
</dbReference>
<dbReference type="GO" id="GO:0000428">
    <property type="term" value="C:DNA-directed RNA polymerase complex"/>
    <property type="evidence" value="ECO:0007669"/>
    <property type="project" value="UniProtKB-KW"/>
</dbReference>
<reference evidence="20" key="1">
    <citation type="submission" date="2018-09" db="EMBL/GenBank/DDBJ databases">
        <title>Comparative sequence analysis of Babesia apicoplast genomes of sheep originating from six regions.</title>
        <authorList>
            <person name="Wang X."/>
            <person name="Guan G."/>
        </authorList>
    </citation>
    <scope>NUCLEOTIDE SEQUENCE</scope>
</reference>
<dbReference type="InterPro" id="IPR015712">
    <property type="entry name" value="DNA-dir_RNA_pol_su2"/>
</dbReference>
<evidence type="ECO:0000259" key="18">
    <source>
        <dbReference type="Pfam" id="PF00562"/>
    </source>
</evidence>
<sequence length="962" mass="113373">MFNLKEHNTIYKSYINYIIYKIYILFFDIINYSYKITKKNKIRIKNIKIYFDLLSIKSVETLNYSSYYTLNNSNKYYSFTLPIKFIFSSSYKAVNINYNILNIPKLTNTGDILINGFNRSPILYLKTIVKQVYFIFNNKKYEKYLIYLNNFNYLYVGIRDSNCLDIYLNDEHLIDNYFYLNFNNYSIKKVLNTLNCINNKENNIYNDILYNTYMSVLIYNYIYLDILNILNKFINVAYNKQYFINNDNLINKGVYNICTNLFDIVKESLNIYKFYRYFKYLYDSVNGHTDCDIELFRENFLLNPSLHYTTQLNLLAYLHNKFKINIFGYSSTSGSTFAIPKNLRNVQYTYLNFINMIYTIDGEKCGILSTVAPNLVVENKELTTLFINKKKFNNYIYLNMCSKSTHKIITNSNTITKKSFNFKLNMIEVLENGEFKTIKLKKTNINLNVNFLTIFNITELVIPFLLNNDICRSLMGSKMHTQAIPILHPDSQNVYTKYTKINNLISNKCVISYSCGVVIYSTNYKITIVDNFNRYINYYMFPYNITDYNGYTRYKPIVWKGERISIGSILAVPCDINNLEFTLGFNNIVNYSFYYGYEHEDAIVLNKKLVYKNLLASLELNITDINLAHIYDNHIELLVYKQTKTNTYLYKMIYTVFKKLKKQKQFAESVLSNNRLIKYPTKLTFTLDYIDFTQSDQRLLKYDCYFFNDENNKSDKLIYGNLKLFLANIHNIYIGDKLCGRHGNKGTISKIIDNIDSPYTSYDTCPNIITSPIGAASRMNVGQFLEGAVGNKCLYSNIRAKSPISLLNTGLYSNLYIKLMCNNFNNKYLYNKINQNSSAIFRDFKTGYKLKNFTHYVTLYYLKLVHTSKSKFKYKYPSNINIVQFDDEVDDRSQKFGEMEVWSLEAHGSSYNTKELSLIKTDINFLKQNQSKLNLCSKSMKHLLIELKSILINIKYNIYFKV</sequence>
<dbReference type="Gene3D" id="2.30.150.10">
    <property type="entry name" value="DNA-directed RNA polymerase, beta subunit, external 1 domain"/>
    <property type="match status" value="1"/>
</dbReference>
<keyword evidence="17" id="KW-0472">Membrane</keyword>
<dbReference type="InterPro" id="IPR007121">
    <property type="entry name" value="RNA_pol_bsu_CS"/>
</dbReference>
<dbReference type="Gene3D" id="3.90.1100.10">
    <property type="match status" value="1"/>
</dbReference>
<keyword evidence="17" id="KW-1133">Transmembrane helix</keyword>
<keyword evidence="9" id="KW-0548">Nucleotidyltransferase</keyword>
<evidence type="ECO:0000256" key="15">
    <source>
        <dbReference type="ARBA" id="ARBA00048552"/>
    </source>
</evidence>
<dbReference type="InterPro" id="IPR007120">
    <property type="entry name" value="DNA-dir_RNAP_su2_dom"/>
</dbReference>
<organism evidence="20">
    <name type="scientific">Babesia sp. Dunhuang</name>
    <dbReference type="NCBI Taxonomy" id="1164853"/>
    <lineage>
        <taxon>Eukaryota</taxon>
        <taxon>Sar</taxon>
        <taxon>Alveolata</taxon>
        <taxon>Apicomplexa</taxon>
        <taxon>Aconoidasida</taxon>
        <taxon>Piroplasmida</taxon>
        <taxon>Babesiidae</taxon>
        <taxon>Babesia</taxon>
    </lineage>
</organism>
<comment type="similarity">
    <text evidence="3 16">Belongs to the RNA polymerase beta chain family.</text>
</comment>
<evidence type="ECO:0000256" key="1">
    <source>
        <dbReference type="ARBA" id="ARBA00004026"/>
    </source>
</evidence>
<keyword evidence="11" id="KW-0804">Transcription</keyword>
<dbReference type="GO" id="GO:0003899">
    <property type="term" value="F:DNA-directed RNA polymerase activity"/>
    <property type="evidence" value="ECO:0007669"/>
    <property type="project" value="UniProtKB-EC"/>
</dbReference>
<gene>
    <name evidence="20" type="primary">rpoB2</name>
</gene>
<comment type="subcellular location">
    <subcellularLocation>
        <location evidence="2">Plastid</location>
        <location evidence="2">Apicoplast</location>
    </subcellularLocation>
</comment>
<dbReference type="AlphaFoldDB" id="A0A411AD71"/>
<name>A0A411AD71_9APIC</name>
<dbReference type="PANTHER" id="PTHR20856">
    <property type="entry name" value="DNA-DIRECTED RNA POLYMERASE I SUBUNIT 2"/>
    <property type="match status" value="1"/>
</dbReference>
<protein>
    <recommendedName>
        <fullName evidence="5">DNA-directed RNA polymerase subunit beta</fullName>
        <ecNumber evidence="4">2.7.7.6</ecNumber>
    </recommendedName>
    <alternativeName>
        <fullName evidence="14">PEP</fullName>
    </alternativeName>
    <alternativeName>
        <fullName evidence="13">Plastid-encoded RNA polymerase subunit beta</fullName>
    </alternativeName>
</protein>
<evidence type="ECO:0000256" key="7">
    <source>
        <dbReference type="ARBA" id="ARBA00022640"/>
    </source>
</evidence>
<accession>A0A411AD71</accession>
<keyword evidence="6" id="KW-0240">DNA-directed RNA polymerase</keyword>
<feature type="transmembrane region" description="Helical" evidence="17">
    <location>
        <begin position="14"/>
        <end position="34"/>
    </location>
</feature>
<feature type="domain" description="DNA-directed RNA polymerase subunit 2 hybrid-binding" evidence="18">
    <location>
        <begin position="542"/>
        <end position="875"/>
    </location>
</feature>
<evidence type="ECO:0000256" key="14">
    <source>
        <dbReference type="ARBA" id="ARBA00032782"/>
    </source>
</evidence>
<feature type="domain" description="RNA polymerase Rpb2" evidence="19">
    <location>
        <begin position="310"/>
        <end position="372"/>
    </location>
</feature>
<keyword evidence="17" id="KW-0812">Transmembrane</keyword>
<evidence type="ECO:0000256" key="2">
    <source>
        <dbReference type="ARBA" id="ARBA00004467"/>
    </source>
</evidence>
<dbReference type="Pfam" id="PF00562">
    <property type="entry name" value="RNA_pol_Rpb2_6"/>
    <property type="match status" value="1"/>
</dbReference>
<evidence type="ECO:0000256" key="9">
    <source>
        <dbReference type="ARBA" id="ARBA00022695"/>
    </source>
</evidence>
<evidence type="ECO:0000256" key="13">
    <source>
        <dbReference type="ARBA" id="ARBA00031090"/>
    </source>
</evidence>
<dbReference type="Gene3D" id="2.40.50.100">
    <property type="match status" value="1"/>
</dbReference>
<evidence type="ECO:0000256" key="3">
    <source>
        <dbReference type="ARBA" id="ARBA00006835"/>
    </source>
</evidence>
<dbReference type="Pfam" id="PF04565">
    <property type="entry name" value="RNA_pol_Rpb2_3"/>
    <property type="match status" value="1"/>
</dbReference>
<dbReference type="GO" id="GO:0032549">
    <property type="term" value="F:ribonucleoside binding"/>
    <property type="evidence" value="ECO:0007669"/>
    <property type="project" value="InterPro"/>
</dbReference>
<evidence type="ECO:0000256" key="6">
    <source>
        <dbReference type="ARBA" id="ARBA00022478"/>
    </source>
</evidence>